<feature type="transmembrane region" description="Helical" evidence="1">
    <location>
        <begin position="52"/>
        <end position="73"/>
    </location>
</feature>
<reference evidence="2 3" key="1">
    <citation type="submission" date="2016-10" db="EMBL/GenBank/DDBJ databases">
        <authorList>
            <person name="de Groot N.N."/>
        </authorList>
    </citation>
    <scope>NUCLEOTIDE SEQUENCE [LARGE SCALE GENOMIC DNA]</scope>
    <source>
        <strain evidence="2 3">DSM 43019</strain>
    </source>
</reference>
<evidence type="ECO:0000313" key="3">
    <source>
        <dbReference type="Proteomes" id="UP000199645"/>
    </source>
</evidence>
<dbReference type="STRING" id="35752.SAMN05421541_116147"/>
<feature type="transmembrane region" description="Helical" evidence="1">
    <location>
        <begin position="226"/>
        <end position="245"/>
    </location>
</feature>
<keyword evidence="1" id="KW-0812">Transmembrane</keyword>
<sequence length="272" mass="28410">MSVGAAAVWRLGAVEARRLVCHPVYPVAMLYIAAYVAGAIRSGETGPAANGAYVVVMLSLLLVYAPATVVAGNRVAAATFRSRVHEPLDGTPVGVRQHTAAAIIGVLRGPALVSLAATGLLQVIGEFTTAHPERPIDVVHHRAALEYLQIPAVVLGAGLLGVAVARWLPRPGALPLTVLLVWISTVPLYQPSTTGTPYDRTWFALWPVWLSTDAGLLPRQPLDQEMWHLAYLLGLGVLAAIAALLRTAGPRRALCAAAVVAAVATAAADAVT</sequence>
<gene>
    <name evidence="2" type="ORF">SAMN05421541_116147</name>
</gene>
<feature type="transmembrane region" description="Helical" evidence="1">
    <location>
        <begin position="144"/>
        <end position="165"/>
    </location>
</feature>
<keyword evidence="3" id="KW-1185">Reference proteome</keyword>
<keyword evidence="1" id="KW-1133">Transmembrane helix</keyword>
<evidence type="ECO:0008006" key="4">
    <source>
        <dbReference type="Google" id="ProtNLM"/>
    </source>
</evidence>
<dbReference type="RefSeq" id="WP_093620581.1">
    <property type="nucleotide sequence ID" value="NZ_BOMT01000086.1"/>
</dbReference>
<feature type="transmembrane region" description="Helical" evidence="1">
    <location>
        <begin position="100"/>
        <end position="124"/>
    </location>
</feature>
<dbReference type="OrthoDB" id="3516719at2"/>
<name>A0A1I2KFT7_9ACTN</name>
<dbReference type="EMBL" id="FONV01000016">
    <property type="protein sequence ID" value="SFF65080.1"/>
    <property type="molecule type" value="Genomic_DNA"/>
</dbReference>
<keyword evidence="1" id="KW-0472">Membrane</keyword>
<protein>
    <recommendedName>
        <fullName evidence="4">ABC-2 type transport system permease protein</fullName>
    </recommendedName>
</protein>
<organism evidence="2 3">
    <name type="scientific">Actinoplanes philippinensis</name>
    <dbReference type="NCBI Taxonomy" id="35752"/>
    <lineage>
        <taxon>Bacteria</taxon>
        <taxon>Bacillati</taxon>
        <taxon>Actinomycetota</taxon>
        <taxon>Actinomycetes</taxon>
        <taxon>Micromonosporales</taxon>
        <taxon>Micromonosporaceae</taxon>
        <taxon>Actinoplanes</taxon>
    </lineage>
</organism>
<dbReference type="Proteomes" id="UP000199645">
    <property type="component" value="Unassembled WGS sequence"/>
</dbReference>
<dbReference type="AlphaFoldDB" id="A0A1I2KFT7"/>
<feature type="transmembrane region" description="Helical" evidence="1">
    <location>
        <begin position="172"/>
        <end position="190"/>
    </location>
</feature>
<evidence type="ECO:0000313" key="2">
    <source>
        <dbReference type="EMBL" id="SFF65080.1"/>
    </source>
</evidence>
<proteinExistence type="predicted"/>
<feature type="transmembrane region" description="Helical" evidence="1">
    <location>
        <begin position="19"/>
        <end position="40"/>
    </location>
</feature>
<accession>A0A1I2KFT7</accession>
<evidence type="ECO:0000256" key="1">
    <source>
        <dbReference type="SAM" id="Phobius"/>
    </source>
</evidence>